<feature type="transmembrane region" description="Helical" evidence="7">
    <location>
        <begin position="150"/>
        <end position="172"/>
    </location>
</feature>
<dbReference type="RefSeq" id="WP_186953982.1">
    <property type="nucleotide sequence ID" value="NZ_JACOFX010000005.1"/>
</dbReference>
<dbReference type="Pfam" id="PF01292">
    <property type="entry name" value="Ni_hydr_CYTB"/>
    <property type="match status" value="1"/>
</dbReference>
<evidence type="ECO:0000256" key="7">
    <source>
        <dbReference type="SAM" id="Phobius"/>
    </source>
</evidence>
<name>A0ABR6ZAS8_9BURK</name>
<feature type="transmembrane region" description="Helical" evidence="7">
    <location>
        <begin position="113"/>
        <end position="134"/>
    </location>
</feature>
<dbReference type="Proteomes" id="UP000646911">
    <property type="component" value="Unassembled WGS sequence"/>
</dbReference>
<keyword evidence="10" id="KW-1185">Reference proteome</keyword>
<proteinExistence type="predicted"/>
<comment type="caution">
    <text evidence="9">The sequence shown here is derived from an EMBL/GenBank/DDBJ whole genome shotgun (WGS) entry which is preliminary data.</text>
</comment>
<keyword evidence="2" id="KW-1003">Cell membrane</keyword>
<dbReference type="PANTHER" id="PTHR30485">
    <property type="entry name" value="NI/FE-HYDROGENASE 1 B-TYPE CYTOCHROME SUBUNIT"/>
    <property type="match status" value="1"/>
</dbReference>
<dbReference type="PANTHER" id="PTHR30485:SF2">
    <property type="entry name" value="BLL0597 PROTEIN"/>
    <property type="match status" value="1"/>
</dbReference>
<evidence type="ECO:0000313" key="9">
    <source>
        <dbReference type="EMBL" id="MBC3908440.1"/>
    </source>
</evidence>
<evidence type="ECO:0000256" key="4">
    <source>
        <dbReference type="ARBA" id="ARBA00022989"/>
    </source>
</evidence>
<evidence type="ECO:0000256" key="3">
    <source>
        <dbReference type="ARBA" id="ARBA00022692"/>
    </source>
</evidence>
<evidence type="ECO:0000256" key="6">
    <source>
        <dbReference type="SAM" id="MobiDB-lite"/>
    </source>
</evidence>
<dbReference type="EMBL" id="JACOFX010000005">
    <property type="protein sequence ID" value="MBC3908440.1"/>
    <property type="molecule type" value="Genomic_DNA"/>
</dbReference>
<dbReference type="SUPFAM" id="SSF81342">
    <property type="entry name" value="Transmembrane di-heme cytochromes"/>
    <property type="match status" value="1"/>
</dbReference>
<dbReference type="InterPro" id="IPR051542">
    <property type="entry name" value="Hydrogenase_cytochrome"/>
</dbReference>
<keyword evidence="3 7" id="KW-0812">Transmembrane</keyword>
<evidence type="ECO:0000256" key="1">
    <source>
        <dbReference type="ARBA" id="ARBA00004651"/>
    </source>
</evidence>
<evidence type="ECO:0000259" key="8">
    <source>
        <dbReference type="Pfam" id="PF01292"/>
    </source>
</evidence>
<evidence type="ECO:0000256" key="2">
    <source>
        <dbReference type="ARBA" id="ARBA00022475"/>
    </source>
</evidence>
<feature type="compositionally biased region" description="Basic and acidic residues" evidence="6">
    <location>
        <begin position="232"/>
        <end position="245"/>
    </location>
</feature>
<evidence type="ECO:0000313" key="10">
    <source>
        <dbReference type="Proteomes" id="UP000646911"/>
    </source>
</evidence>
<gene>
    <name evidence="9" type="ORF">H8L47_12805</name>
</gene>
<dbReference type="InterPro" id="IPR016174">
    <property type="entry name" value="Di-haem_cyt_TM"/>
</dbReference>
<keyword evidence="4 7" id="KW-1133">Transmembrane helix</keyword>
<feature type="transmembrane region" description="Helical" evidence="7">
    <location>
        <begin position="193"/>
        <end position="215"/>
    </location>
</feature>
<organism evidence="9 10">
    <name type="scientific">Undibacterium umbellatum</name>
    <dbReference type="NCBI Taxonomy" id="2762300"/>
    <lineage>
        <taxon>Bacteria</taxon>
        <taxon>Pseudomonadati</taxon>
        <taxon>Pseudomonadota</taxon>
        <taxon>Betaproteobacteria</taxon>
        <taxon>Burkholderiales</taxon>
        <taxon>Oxalobacteraceae</taxon>
        <taxon>Undibacterium</taxon>
    </lineage>
</organism>
<feature type="transmembrane region" description="Helical" evidence="7">
    <location>
        <begin position="52"/>
        <end position="72"/>
    </location>
</feature>
<feature type="domain" description="Cytochrome b561 bacterial/Ni-hydrogenase" evidence="8">
    <location>
        <begin position="24"/>
        <end position="184"/>
    </location>
</feature>
<evidence type="ECO:0000256" key="5">
    <source>
        <dbReference type="ARBA" id="ARBA00023136"/>
    </source>
</evidence>
<reference evidence="9 10" key="1">
    <citation type="submission" date="2020-08" db="EMBL/GenBank/DDBJ databases">
        <title>Novel species isolated from subtropical streams in China.</title>
        <authorList>
            <person name="Lu H."/>
        </authorList>
    </citation>
    <scope>NUCLEOTIDE SEQUENCE [LARGE SCALE GENOMIC DNA]</scope>
    <source>
        <strain evidence="9 10">NL8W</strain>
    </source>
</reference>
<accession>A0ABR6ZAS8</accession>
<protein>
    <submittedName>
        <fullName evidence="9">Cytochrome b/b6 domain-containing protein</fullName>
    </submittedName>
</protein>
<dbReference type="InterPro" id="IPR011577">
    <property type="entry name" value="Cyt_b561_bac/Ni-Hgenase"/>
</dbReference>
<comment type="subcellular location">
    <subcellularLocation>
        <location evidence="1">Cell membrane</location>
        <topology evidence="1">Multi-pass membrane protein</topology>
    </subcellularLocation>
</comment>
<keyword evidence="5 7" id="KW-0472">Membrane</keyword>
<feature type="region of interest" description="Disordered" evidence="6">
    <location>
        <begin position="226"/>
        <end position="245"/>
    </location>
</feature>
<sequence>MSDLSTSQSDTERTESSTKKIQIWDAPVRLSHWLMAICFTVAYVTAEVDSLRLLHISMGYTMLFLICFRLVWGFIGSRYARFSEFIRSPAAVIRYLRSMISGHPAHFTGHNPAGAMAIIAMLCLGLIVTMSGYAHYNELGGEWLEEAHEIAASMMLVVVGIHIAGVLLASYLHRENLVRSMIGGRKQGEQKQAIPTTWRSVAAILLLTVLGFWIYQWSTATSAQNLEMTQSSKERTDKDKDHDGD</sequence>
<dbReference type="Gene3D" id="1.20.950.20">
    <property type="entry name" value="Transmembrane di-heme cytochromes, Chain C"/>
    <property type="match status" value="1"/>
</dbReference>